<feature type="non-terminal residue" evidence="14">
    <location>
        <position position="1"/>
    </location>
</feature>
<evidence type="ECO:0000256" key="3">
    <source>
        <dbReference type="ARBA" id="ARBA00022801"/>
    </source>
</evidence>
<dbReference type="EMBL" id="ASPP01012510">
    <property type="protein sequence ID" value="ETO20543.1"/>
    <property type="molecule type" value="Genomic_DNA"/>
</dbReference>
<evidence type="ECO:0000256" key="9">
    <source>
        <dbReference type="ARBA" id="ARBA00043187"/>
    </source>
</evidence>
<dbReference type="InterPro" id="IPR005502">
    <property type="entry name" value="Ribosyl_crysJ1"/>
</dbReference>
<dbReference type="GO" id="GO:0046872">
    <property type="term" value="F:metal ion binding"/>
    <property type="evidence" value="ECO:0007669"/>
    <property type="project" value="UniProtKB-KW"/>
</dbReference>
<dbReference type="GO" id="GO:0004649">
    <property type="term" value="F:poly(ADP-ribose) glycohydrolase activity"/>
    <property type="evidence" value="ECO:0007669"/>
    <property type="project" value="UniProtKB-EC"/>
</dbReference>
<comment type="cofactor">
    <cofactor evidence="12">
        <name>Mg(2+)</name>
        <dbReference type="ChEBI" id="CHEBI:18420"/>
    </cofactor>
    <text evidence="12">Binds 2 magnesium ions per subunit.</text>
</comment>
<dbReference type="AlphaFoldDB" id="X6N3Q2"/>
<dbReference type="PANTHER" id="PTHR16222">
    <property type="entry name" value="ADP-RIBOSYLGLYCOHYDROLASE"/>
    <property type="match status" value="1"/>
</dbReference>
<evidence type="ECO:0000256" key="8">
    <source>
        <dbReference type="ARBA" id="ARBA00042850"/>
    </source>
</evidence>
<dbReference type="InterPro" id="IPR036705">
    <property type="entry name" value="Ribosyl_crysJ1_sf"/>
</dbReference>
<keyword evidence="12" id="KW-0460">Magnesium</keyword>
<evidence type="ECO:0000256" key="2">
    <source>
        <dbReference type="ARBA" id="ARBA00012255"/>
    </source>
</evidence>
<feature type="binding site" evidence="12">
    <location>
        <position position="157"/>
    </location>
    <ligand>
        <name>Mg(2+)</name>
        <dbReference type="ChEBI" id="CHEBI:18420"/>
        <label>1</label>
    </ligand>
</feature>
<proteinExistence type="inferred from homology"/>
<evidence type="ECO:0000256" key="4">
    <source>
        <dbReference type="ARBA" id="ARBA00041057"/>
    </source>
</evidence>
<feature type="binding site" evidence="12">
    <location>
        <position position="156"/>
    </location>
    <ligand>
        <name>Mg(2+)</name>
        <dbReference type="ChEBI" id="CHEBI:18420"/>
        <label>1</label>
    </ligand>
</feature>
<organism evidence="14 15">
    <name type="scientific">Reticulomyxa filosa</name>
    <dbReference type="NCBI Taxonomy" id="46433"/>
    <lineage>
        <taxon>Eukaryota</taxon>
        <taxon>Sar</taxon>
        <taxon>Rhizaria</taxon>
        <taxon>Retaria</taxon>
        <taxon>Foraminifera</taxon>
        <taxon>Monothalamids</taxon>
        <taxon>Reticulomyxidae</taxon>
        <taxon>Reticulomyxa</taxon>
    </lineage>
</organism>
<comment type="catalytic activity">
    <reaction evidence="11">
        <text>alpha-NAD(+) + H2O = ADP-D-ribose + nicotinamide + H(+)</text>
        <dbReference type="Rhea" id="RHEA:68792"/>
        <dbReference type="ChEBI" id="CHEBI:15377"/>
        <dbReference type="ChEBI" id="CHEBI:15378"/>
        <dbReference type="ChEBI" id="CHEBI:17154"/>
        <dbReference type="ChEBI" id="CHEBI:57967"/>
        <dbReference type="ChEBI" id="CHEBI:77017"/>
    </reaction>
</comment>
<name>X6N3Q2_RETFI</name>
<evidence type="ECO:0000256" key="11">
    <source>
        <dbReference type="ARBA" id="ARBA00049015"/>
    </source>
</evidence>
<dbReference type="InterPro" id="IPR050792">
    <property type="entry name" value="ADP-ribosylglycohydrolase"/>
</dbReference>
<comment type="similarity">
    <text evidence="1">Belongs to the ADP-ribosylglycohydrolase family.</text>
</comment>
<feature type="compositionally biased region" description="Acidic residues" evidence="13">
    <location>
        <begin position="35"/>
        <end position="73"/>
    </location>
</feature>
<feature type="region of interest" description="Disordered" evidence="13">
    <location>
        <begin position="1"/>
        <end position="77"/>
    </location>
</feature>
<evidence type="ECO:0000256" key="5">
    <source>
        <dbReference type="ARBA" id="ARBA00042398"/>
    </source>
</evidence>
<evidence type="ECO:0000256" key="1">
    <source>
        <dbReference type="ARBA" id="ARBA00010702"/>
    </source>
</evidence>
<feature type="compositionally biased region" description="Basic and acidic residues" evidence="13">
    <location>
        <begin position="10"/>
        <end position="31"/>
    </location>
</feature>
<keyword evidence="3 14" id="KW-0378">Hydrolase</keyword>
<protein>
    <recommendedName>
        <fullName evidence="4">ADP-ribosylhydrolase ARH3</fullName>
        <ecNumber evidence="2">3.2.1.143</ecNumber>
    </recommendedName>
    <alternativeName>
        <fullName evidence="5">ADP-ribose glycohydrolase ARH3</fullName>
    </alternativeName>
    <alternativeName>
        <fullName evidence="6">ADP-ribosylhydrolase 3</fullName>
    </alternativeName>
    <alternativeName>
        <fullName evidence="9">O-acetyl-ADP-ribose deacetylase ARH3</fullName>
    </alternativeName>
    <alternativeName>
        <fullName evidence="10">Poly(ADP-ribose) glycohydrolase ARH3</fullName>
    </alternativeName>
    <alternativeName>
        <fullName evidence="8">[Protein ADP-ribosylarginine] hydrolase-like protein 2</fullName>
    </alternativeName>
    <alternativeName>
        <fullName evidence="7">[Protein ADP-ribosylserine] hydrolase</fullName>
    </alternativeName>
</protein>
<evidence type="ECO:0000313" key="14">
    <source>
        <dbReference type="EMBL" id="ETO20543.1"/>
    </source>
</evidence>
<evidence type="ECO:0000256" key="6">
    <source>
        <dbReference type="ARBA" id="ARBA00042471"/>
    </source>
</evidence>
<evidence type="ECO:0000256" key="13">
    <source>
        <dbReference type="SAM" id="MobiDB-lite"/>
    </source>
</evidence>
<dbReference type="Pfam" id="PF03747">
    <property type="entry name" value="ADP_ribosyl_GH"/>
    <property type="match status" value="1"/>
</dbReference>
<feature type="binding site" evidence="12">
    <location>
        <position position="158"/>
    </location>
    <ligand>
        <name>Mg(2+)</name>
        <dbReference type="ChEBI" id="CHEBI:18420"/>
        <label>1</label>
    </ligand>
</feature>
<gene>
    <name evidence="14" type="ORF">RFI_16678</name>
</gene>
<evidence type="ECO:0000256" key="10">
    <source>
        <dbReference type="ARBA" id="ARBA00043193"/>
    </source>
</evidence>
<dbReference type="SUPFAM" id="SSF101478">
    <property type="entry name" value="ADP-ribosylglycohydrolase"/>
    <property type="match status" value="1"/>
</dbReference>
<feature type="binding site" evidence="12">
    <location>
        <position position="397"/>
    </location>
    <ligand>
        <name>Mg(2+)</name>
        <dbReference type="ChEBI" id="CHEBI:18420"/>
        <label>1</label>
    </ligand>
</feature>
<dbReference type="PANTHER" id="PTHR16222:SF24">
    <property type="entry name" value="ADP-RIBOSYLHYDROLASE ARH3"/>
    <property type="match status" value="1"/>
</dbReference>
<dbReference type="OrthoDB" id="410104at2759"/>
<evidence type="ECO:0000256" key="12">
    <source>
        <dbReference type="PIRSR" id="PIRSR605502-1"/>
    </source>
</evidence>
<feature type="binding site" evidence="12">
    <location>
        <position position="396"/>
    </location>
    <ligand>
        <name>Mg(2+)</name>
        <dbReference type="ChEBI" id="CHEBI:18420"/>
        <label>1</label>
    </ligand>
</feature>
<comment type="caution">
    <text evidence="14">The sequence shown here is derived from an EMBL/GenBank/DDBJ whole genome shotgun (WGS) entry which is preliminary data.</text>
</comment>
<evidence type="ECO:0000313" key="15">
    <source>
        <dbReference type="Proteomes" id="UP000023152"/>
    </source>
</evidence>
<sequence length="476" mass="53909">EKKGQNGNKNESKKVDKNQNGKEYDKKKTSKDQSQIDENDTEEDSAFVDLEEENDTEEDEVIGDDAKEDDDDFPSGLFQIVGKHNKKEHSELNPLYETVHGLSKASRDETLNYIQALCYGAAAGDAIGNCFKNNSKSIAQAIKMKAPRRGNQGQVTDDTEMALCITRGLLKMIQQNKKQNRPNVVTMKYIVKEYQRWLKSNPLDAGQLIKMTLKTSNASKKSEDTVMEVRKRALEENDRLIKEGESGVATNGNFEFNAIESSLTHASDTVYYSLAAYALAAQYLIRFPAKANKHKLAVKHVLKYLEAEKQKVRTAAKSSNTKPSAISTVIKWITQARDVATPNSKSDHKSLTSEFMKLRLNSHIRISLQYAFYHLYKQSPFDIAIKETLHIQGNPDSNCCVVGGLMGAYHGMKVLENFKKKLNEWKYSNGNKNRSRYHAKHYKKYLPLLFKYALKPQTCKVDETDGNCTDDDEFVL</sequence>
<keyword evidence="15" id="KW-1185">Reference proteome</keyword>
<dbReference type="EC" id="3.2.1.143" evidence="2"/>
<evidence type="ECO:0000256" key="7">
    <source>
        <dbReference type="ARBA" id="ARBA00042722"/>
    </source>
</evidence>
<keyword evidence="12" id="KW-0479">Metal-binding</keyword>
<reference evidence="14 15" key="1">
    <citation type="journal article" date="2013" name="Curr. Biol.">
        <title>The Genome of the Foraminiferan Reticulomyxa filosa.</title>
        <authorList>
            <person name="Glockner G."/>
            <person name="Hulsmann N."/>
            <person name="Schleicher M."/>
            <person name="Noegel A.A."/>
            <person name="Eichinger L."/>
            <person name="Gallinger C."/>
            <person name="Pawlowski J."/>
            <person name="Sierra R."/>
            <person name="Euteneuer U."/>
            <person name="Pillet L."/>
            <person name="Moustafa A."/>
            <person name="Platzer M."/>
            <person name="Groth M."/>
            <person name="Szafranski K."/>
            <person name="Schliwa M."/>
        </authorList>
    </citation>
    <scope>NUCLEOTIDE SEQUENCE [LARGE SCALE GENOMIC DNA]</scope>
</reference>
<accession>X6N3Q2</accession>
<dbReference type="Gene3D" id="1.10.4080.10">
    <property type="entry name" value="ADP-ribosylation/Crystallin J1"/>
    <property type="match status" value="1"/>
</dbReference>
<dbReference type="Proteomes" id="UP000023152">
    <property type="component" value="Unassembled WGS sequence"/>
</dbReference>